<dbReference type="EMBL" id="CAXLJM020000040">
    <property type="protein sequence ID" value="CAL8109060.1"/>
    <property type="molecule type" value="Genomic_DNA"/>
</dbReference>
<evidence type="ECO:0000313" key="2">
    <source>
        <dbReference type="Proteomes" id="UP001642540"/>
    </source>
</evidence>
<gene>
    <name evidence="1" type="ORF">ODALV1_LOCUS13186</name>
</gene>
<name>A0ABP1QMU9_9HEXA</name>
<reference evidence="1 2" key="1">
    <citation type="submission" date="2024-08" db="EMBL/GenBank/DDBJ databases">
        <authorList>
            <person name="Cucini C."/>
            <person name="Frati F."/>
        </authorList>
    </citation>
    <scope>NUCLEOTIDE SEQUENCE [LARGE SCALE GENOMIC DNA]</scope>
</reference>
<accession>A0ABP1QMU9</accession>
<dbReference type="Proteomes" id="UP001642540">
    <property type="component" value="Unassembled WGS sequence"/>
</dbReference>
<sequence length="362" mass="41702">MACSKISAIVESLPRRPRSCTLFKCYTPINFKPIDGVHYDSVTKRVWSSVCQHMGDCREDQEILYLFLSATAHGHISDETWKTLFPEYSLFPEVERVQHCCGFRVVTGPRKKTDMSHLQPMVEYAPDTRLPYVEACKHWACQADARWRYALIAATTLKLIPFEDETIDLYSYFVIHPWTTALNRASNITEFLQSSEEWPSRPESYLMWNLSSLNWHEDEILRNNEMVDILIDSMLTPPSQKRKSVDSKKGGKDLKQVMACKRLKEGVHSDVEKDGRLKVWKQKLGNGLSMVNMKRYAPTSGREMFLNFVCETEVPTLIRTLVRFWIEAGLDFEALAYAAGSIHDMVVGYGRKLGYDESEESE</sequence>
<organism evidence="1 2">
    <name type="scientific">Orchesella dallaii</name>
    <dbReference type="NCBI Taxonomy" id="48710"/>
    <lineage>
        <taxon>Eukaryota</taxon>
        <taxon>Metazoa</taxon>
        <taxon>Ecdysozoa</taxon>
        <taxon>Arthropoda</taxon>
        <taxon>Hexapoda</taxon>
        <taxon>Collembola</taxon>
        <taxon>Entomobryomorpha</taxon>
        <taxon>Entomobryoidea</taxon>
        <taxon>Orchesellidae</taxon>
        <taxon>Orchesellinae</taxon>
        <taxon>Orchesella</taxon>
    </lineage>
</organism>
<keyword evidence="2" id="KW-1185">Reference proteome</keyword>
<proteinExistence type="predicted"/>
<protein>
    <submittedName>
        <fullName evidence="1">Uncharacterized protein</fullName>
    </submittedName>
</protein>
<comment type="caution">
    <text evidence="1">The sequence shown here is derived from an EMBL/GenBank/DDBJ whole genome shotgun (WGS) entry which is preliminary data.</text>
</comment>
<evidence type="ECO:0000313" key="1">
    <source>
        <dbReference type="EMBL" id="CAL8109060.1"/>
    </source>
</evidence>